<gene>
    <name evidence="1" type="primary">ORF182827</name>
</gene>
<dbReference type="EMBL" id="HACG01044548">
    <property type="protein sequence ID" value="CEK91413.1"/>
    <property type="molecule type" value="Transcribed_RNA"/>
</dbReference>
<name>A0A0B7BEK9_9EUPU</name>
<sequence length="80" mass="9132">MEKTMNILLTPQHESISTMEVSANNKECCEDTCLLMSANMSPDDDDDEISCPRFSRQTVKFIINFILFHRSSKTNIAETN</sequence>
<reference evidence="1" key="1">
    <citation type="submission" date="2014-12" db="EMBL/GenBank/DDBJ databases">
        <title>Insight into the proteome of Arion vulgaris.</title>
        <authorList>
            <person name="Aradska J."/>
            <person name="Bulat T."/>
            <person name="Smidak R."/>
            <person name="Sarate P."/>
            <person name="Gangsoo J."/>
            <person name="Sialana F."/>
            <person name="Bilban M."/>
            <person name="Lubec G."/>
        </authorList>
    </citation>
    <scope>NUCLEOTIDE SEQUENCE</scope>
    <source>
        <tissue evidence="1">Skin</tissue>
    </source>
</reference>
<protein>
    <submittedName>
        <fullName evidence="1">Uncharacterized protein</fullName>
    </submittedName>
</protein>
<proteinExistence type="predicted"/>
<evidence type="ECO:0000313" key="1">
    <source>
        <dbReference type="EMBL" id="CEK91413.1"/>
    </source>
</evidence>
<organism evidence="1">
    <name type="scientific">Arion vulgaris</name>
    <dbReference type="NCBI Taxonomy" id="1028688"/>
    <lineage>
        <taxon>Eukaryota</taxon>
        <taxon>Metazoa</taxon>
        <taxon>Spiralia</taxon>
        <taxon>Lophotrochozoa</taxon>
        <taxon>Mollusca</taxon>
        <taxon>Gastropoda</taxon>
        <taxon>Heterobranchia</taxon>
        <taxon>Euthyneura</taxon>
        <taxon>Panpulmonata</taxon>
        <taxon>Eupulmonata</taxon>
        <taxon>Stylommatophora</taxon>
        <taxon>Helicina</taxon>
        <taxon>Arionoidea</taxon>
        <taxon>Arionidae</taxon>
        <taxon>Arion</taxon>
    </lineage>
</organism>
<dbReference type="AlphaFoldDB" id="A0A0B7BEK9"/>
<accession>A0A0B7BEK9</accession>